<keyword evidence="5" id="KW-0472">Membrane</keyword>
<dbReference type="AlphaFoldDB" id="A0A366S8L4"/>
<feature type="compositionally biased region" description="Basic and acidic residues" evidence="4">
    <location>
        <begin position="651"/>
        <end position="673"/>
    </location>
</feature>
<evidence type="ECO:0000256" key="3">
    <source>
        <dbReference type="PROSITE-ProRule" id="PRU00023"/>
    </source>
</evidence>
<feature type="transmembrane region" description="Helical" evidence="5">
    <location>
        <begin position="595"/>
        <end position="619"/>
    </location>
</feature>
<keyword evidence="5" id="KW-1133">Transmembrane helix</keyword>
<dbReference type="InterPro" id="IPR002110">
    <property type="entry name" value="Ankyrin_rpt"/>
</dbReference>
<dbReference type="SUPFAM" id="SSF48403">
    <property type="entry name" value="Ankyrin repeat"/>
    <property type="match status" value="1"/>
</dbReference>
<dbReference type="GeneID" id="41991063"/>
<keyword evidence="1" id="KW-0677">Repeat</keyword>
<evidence type="ECO:0000313" key="7">
    <source>
        <dbReference type="Proteomes" id="UP000253153"/>
    </source>
</evidence>
<comment type="caution">
    <text evidence="6">The sequence shown here is derived from an EMBL/GenBank/DDBJ whole genome shotgun (WGS) entry which is preliminary data.</text>
</comment>
<keyword evidence="2 3" id="KW-0040">ANK repeat</keyword>
<dbReference type="GO" id="GO:0010468">
    <property type="term" value="P:regulation of gene expression"/>
    <property type="evidence" value="ECO:0007669"/>
    <property type="project" value="TreeGrafter"/>
</dbReference>
<feature type="region of interest" description="Disordered" evidence="4">
    <location>
        <begin position="642"/>
        <end position="695"/>
    </location>
</feature>
<dbReference type="Pfam" id="PF12796">
    <property type="entry name" value="Ank_2"/>
    <property type="match status" value="1"/>
</dbReference>
<evidence type="ECO:0000313" key="6">
    <source>
        <dbReference type="EMBL" id="RBR25654.1"/>
    </source>
</evidence>
<dbReference type="RefSeq" id="XP_031020245.1">
    <property type="nucleotide sequence ID" value="XM_031155767.1"/>
</dbReference>
<dbReference type="Pfam" id="PF00023">
    <property type="entry name" value="Ank"/>
    <property type="match status" value="1"/>
</dbReference>
<gene>
    <name evidence="6" type="ORF">FIESC28_01617</name>
</gene>
<keyword evidence="5" id="KW-0812">Transmembrane</keyword>
<feature type="region of interest" description="Disordered" evidence="4">
    <location>
        <begin position="1"/>
        <end position="20"/>
    </location>
</feature>
<evidence type="ECO:0000256" key="1">
    <source>
        <dbReference type="ARBA" id="ARBA00022737"/>
    </source>
</evidence>
<protein>
    <submittedName>
        <fullName evidence="6">Uncharacterized protein</fullName>
    </submittedName>
</protein>
<evidence type="ECO:0000256" key="5">
    <source>
        <dbReference type="SAM" id="Phobius"/>
    </source>
</evidence>
<dbReference type="PANTHER" id="PTHR24124:SF14">
    <property type="entry name" value="CHROMOSOME UNDETERMINED SCAFFOLD_25, WHOLE GENOME SHOTGUN SEQUENCE"/>
    <property type="match status" value="1"/>
</dbReference>
<feature type="region of interest" description="Disordered" evidence="4">
    <location>
        <begin position="249"/>
        <end position="275"/>
    </location>
</feature>
<dbReference type="PANTHER" id="PTHR24124">
    <property type="entry name" value="ANKYRIN REPEAT FAMILY A"/>
    <property type="match status" value="1"/>
</dbReference>
<dbReference type="GO" id="GO:0005634">
    <property type="term" value="C:nucleus"/>
    <property type="evidence" value="ECO:0007669"/>
    <property type="project" value="TreeGrafter"/>
</dbReference>
<dbReference type="Proteomes" id="UP000253153">
    <property type="component" value="Unassembled WGS sequence"/>
</dbReference>
<dbReference type="EMBL" id="QKXC01000037">
    <property type="protein sequence ID" value="RBR25654.1"/>
    <property type="molecule type" value="Genomic_DNA"/>
</dbReference>
<feature type="compositionally biased region" description="Basic and acidic residues" evidence="4">
    <location>
        <begin position="249"/>
        <end position="273"/>
    </location>
</feature>
<reference evidence="6 7" key="1">
    <citation type="submission" date="2018-06" db="EMBL/GenBank/DDBJ databases">
        <title>Fusarium incarnatum-equiseti species complex species 28.</title>
        <authorList>
            <person name="Gardiner D.M."/>
        </authorList>
    </citation>
    <scope>NUCLEOTIDE SEQUENCE [LARGE SCALE GENOMIC DNA]</scope>
    <source>
        <strain evidence="6 7">FIESC_28</strain>
    </source>
</reference>
<sequence>MSEEIPIPVLPDTEPGEEKTAGPFTYAEYVAFNMGIERADENISVDRIRRDELLFYDINYIRKDDSNINSKVISDRTALHVAAETGLVEVTRELLQHGANIKAEDRRKSQPLHIAVREGHKDIVELLLNMALDIEATDSSGYTALHIACRLGHTELVELLLSRGAKTTAEDYLGRTPLNLTCFLGNTRIVHLILNSSKSTIDQFYIDGCSPLMGVVFTDHEEDGGAEPRLGALSLQMARLPSLRLVDSAKRADESGGSDEPSKGEEVQPEKNSSKVMPASALYMPYLCFSTHYREGTQPEAKPPSFGNYYSLLSAYSDSVIHKSPTLDEANTDRINRNEDQVVTKFLKELARTEDEDHFTILRVNQIRIWVVGNKWILTASSCSLDDNHDNLVEGVLDQLNKQAEYGGNRSQPESADAMAKIIVDYCVGSYDRKPKSKARMSISQIILELHEQYCKPEGRDETEIFKSLSRSAPEASQGTNKPWSGEEVRDSINKAKNLFCAIKDVRDELNILKSAARFQKVVQRNLARGKRNADISADYVENDIREIDEVASTDFSDTEQGPHDFYLFHTSLLTFVIPFFFVRVGCGFLPETPSWVFAVIFLVALEVSIIIYLGAWFVTNPSVRHFVSEFVHRALSGQSDFLKQPSNSDGEERPKDEKDHGSDNKKADRDQRLSLSMDTATIMRSRKSRERKFNMRGGMSHDASWYA</sequence>
<feature type="transmembrane region" description="Helical" evidence="5">
    <location>
        <begin position="566"/>
        <end position="583"/>
    </location>
</feature>
<dbReference type="PRINTS" id="PR01415">
    <property type="entry name" value="ANKYRIN"/>
</dbReference>
<accession>A0A366S8L4</accession>
<dbReference type="OrthoDB" id="341259at2759"/>
<name>A0A366S8L4_9HYPO</name>
<dbReference type="PROSITE" id="PS50088">
    <property type="entry name" value="ANK_REPEAT"/>
    <property type="match status" value="3"/>
</dbReference>
<proteinExistence type="predicted"/>
<evidence type="ECO:0000256" key="4">
    <source>
        <dbReference type="SAM" id="MobiDB-lite"/>
    </source>
</evidence>
<dbReference type="Gene3D" id="1.25.40.20">
    <property type="entry name" value="Ankyrin repeat-containing domain"/>
    <property type="match status" value="1"/>
</dbReference>
<feature type="repeat" description="ANK" evidence="3">
    <location>
        <begin position="74"/>
        <end position="106"/>
    </location>
</feature>
<feature type="repeat" description="ANK" evidence="3">
    <location>
        <begin position="107"/>
        <end position="139"/>
    </location>
</feature>
<feature type="region of interest" description="Disordered" evidence="4">
    <location>
        <begin position="469"/>
        <end position="488"/>
    </location>
</feature>
<dbReference type="PROSITE" id="PS50297">
    <property type="entry name" value="ANK_REP_REGION"/>
    <property type="match status" value="3"/>
</dbReference>
<dbReference type="SMART" id="SM00248">
    <property type="entry name" value="ANK"/>
    <property type="match status" value="4"/>
</dbReference>
<organism evidence="6 7">
    <name type="scientific">Fusarium coffeatum</name>
    <dbReference type="NCBI Taxonomy" id="231269"/>
    <lineage>
        <taxon>Eukaryota</taxon>
        <taxon>Fungi</taxon>
        <taxon>Dikarya</taxon>
        <taxon>Ascomycota</taxon>
        <taxon>Pezizomycotina</taxon>
        <taxon>Sordariomycetes</taxon>
        <taxon>Hypocreomycetidae</taxon>
        <taxon>Hypocreales</taxon>
        <taxon>Nectriaceae</taxon>
        <taxon>Fusarium</taxon>
        <taxon>Fusarium incarnatum-equiseti species complex</taxon>
    </lineage>
</organism>
<dbReference type="InterPro" id="IPR036770">
    <property type="entry name" value="Ankyrin_rpt-contain_sf"/>
</dbReference>
<feature type="repeat" description="ANK" evidence="3">
    <location>
        <begin position="140"/>
        <end position="172"/>
    </location>
</feature>
<keyword evidence="7" id="KW-1185">Reference proteome</keyword>
<feature type="compositionally biased region" description="Polar residues" evidence="4">
    <location>
        <begin position="469"/>
        <end position="483"/>
    </location>
</feature>
<evidence type="ECO:0000256" key="2">
    <source>
        <dbReference type="ARBA" id="ARBA00023043"/>
    </source>
</evidence>